<evidence type="ECO:0000313" key="2">
    <source>
        <dbReference type="EMBL" id="SFK42437.1"/>
    </source>
</evidence>
<dbReference type="Proteomes" id="UP000199473">
    <property type="component" value="Unassembled WGS sequence"/>
</dbReference>
<feature type="chain" id="PRO_5011476040" description="ABC-type transport auxiliary lipoprotein component domain-containing protein" evidence="1">
    <location>
        <begin position="19"/>
        <end position="211"/>
    </location>
</feature>
<evidence type="ECO:0000313" key="3">
    <source>
        <dbReference type="Proteomes" id="UP000199473"/>
    </source>
</evidence>
<dbReference type="EMBL" id="FOSQ01000002">
    <property type="protein sequence ID" value="SFK42437.1"/>
    <property type="molecule type" value="Genomic_DNA"/>
</dbReference>
<dbReference type="PROSITE" id="PS51257">
    <property type="entry name" value="PROKAR_LIPOPROTEIN"/>
    <property type="match status" value="1"/>
</dbReference>
<keyword evidence="3" id="KW-1185">Reference proteome</keyword>
<feature type="signal peptide" evidence="1">
    <location>
        <begin position="1"/>
        <end position="18"/>
    </location>
</feature>
<dbReference type="RefSeq" id="WP_139226003.1">
    <property type="nucleotide sequence ID" value="NZ_FOSQ01000002.1"/>
</dbReference>
<name>A0A1I3ZEF7_9PROT</name>
<keyword evidence="1" id="KW-0732">Signal</keyword>
<gene>
    <name evidence="2" type="ORF">SAMN02745775_102443</name>
</gene>
<evidence type="ECO:0008006" key="4">
    <source>
        <dbReference type="Google" id="ProtNLM"/>
    </source>
</evidence>
<organism evidence="2 3">
    <name type="scientific">Falsiroseomonas stagni DSM 19981</name>
    <dbReference type="NCBI Taxonomy" id="1123062"/>
    <lineage>
        <taxon>Bacteria</taxon>
        <taxon>Pseudomonadati</taxon>
        <taxon>Pseudomonadota</taxon>
        <taxon>Alphaproteobacteria</taxon>
        <taxon>Acetobacterales</taxon>
        <taxon>Roseomonadaceae</taxon>
        <taxon>Falsiroseomonas</taxon>
    </lineage>
</organism>
<accession>A0A1I3ZEF7</accession>
<protein>
    <recommendedName>
        <fullName evidence="4">ABC-type transport auxiliary lipoprotein component domain-containing protein</fullName>
    </recommendedName>
</protein>
<reference evidence="2 3" key="1">
    <citation type="submission" date="2016-10" db="EMBL/GenBank/DDBJ databases">
        <authorList>
            <person name="de Groot N.N."/>
        </authorList>
    </citation>
    <scope>NUCLEOTIDE SEQUENCE [LARGE SCALE GENOMIC DNA]</scope>
    <source>
        <strain evidence="2 3">DSM 19981</strain>
    </source>
</reference>
<sequence>MRALVAVAALMLLAGCGAPPSKPEVRASAGVNFRAEAALLDALPAAIAGFERRGPAEPDPTPGMVTGALTRFARQGAFATLYLFNRGTTTVPEGPASSQAMAELRDTLLAASVSLARLSPTPLAWQHFTIGNRQGQRSGGPELACARGVLTLPTGPRVEMACVTGLDGRMLKIRITAMPAAGQDAAVQIVLDSLAGQMRDALAGVRPTVRA</sequence>
<proteinExistence type="predicted"/>
<evidence type="ECO:0000256" key="1">
    <source>
        <dbReference type="SAM" id="SignalP"/>
    </source>
</evidence>
<dbReference type="AlphaFoldDB" id="A0A1I3ZEF7"/>